<reference evidence="5" key="2">
    <citation type="submission" date="2023-06" db="EMBL/GenBank/DDBJ databases">
        <authorList>
            <consortium name="Lawrence Berkeley National Laboratory"/>
            <person name="Haridas S."/>
            <person name="Hensen N."/>
            <person name="Bonometti L."/>
            <person name="Westerberg I."/>
            <person name="Brannstrom I.O."/>
            <person name="Guillou S."/>
            <person name="Cros-Aarteil S."/>
            <person name="Calhoun S."/>
            <person name="Kuo A."/>
            <person name="Mondo S."/>
            <person name="Pangilinan J."/>
            <person name="Riley R."/>
            <person name="Labutti K."/>
            <person name="Andreopoulos B."/>
            <person name="Lipzen A."/>
            <person name="Chen C."/>
            <person name="Yanf M."/>
            <person name="Daum C."/>
            <person name="Ng V."/>
            <person name="Clum A."/>
            <person name="Steindorff A."/>
            <person name="Ohm R."/>
            <person name="Martin F."/>
            <person name="Silar P."/>
            <person name="Natvig D."/>
            <person name="Lalanne C."/>
            <person name="Gautier V."/>
            <person name="Ament-Velasquez S.L."/>
            <person name="Kruys A."/>
            <person name="Hutchinson M.I."/>
            <person name="Powell A.J."/>
            <person name="Barry K."/>
            <person name="Miller A.N."/>
            <person name="Grigoriev I.V."/>
            <person name="Debuchy R."/>
            <person name="Gladieux P."/>
            <person name="Thoren M.H."/>
            <person name="Johannesson H."/>
        </authorList>
    </citation>
    <scope>NUCLEOTIDE SEQUENCE</scope>
    <source>
        <strain evidence="5">CBS 958.72</strain>
    </source>
</reference>
<proteinExistence type="predicted"/>
<dbReference type="InterPro" id="IPR017907">
    <property type="entry name" value="Znf_RING_CS"/>
</dbReference>
<evidence type="ECO:0000313" key="5">
    <source>
        <dbReference type="EMBL" id="KAK3361780.1"/>
    </source>
</evidence>
<feature type="region of interest" description="Disordered" evidence="4">
    <location>
        <begin position="1"/>
        <end position="82"/>
    </location>
</feature>
<keyword evidence="3" id="KW-0862">Zinc</keyword>
<dbReference type="PROSITE" id="PS00518">
    <property type="entry name" value="ZF_RING_1"/>
    <property type="match status" value="1"/>
</dbReference>
<protein>
    <recommendedName>
        <fullName evidence="7">RING-type domain-containing protein</fullName>
    </recommendedName>
</protein>
<comment type="caution">
    <text evidence="5">The sequence shown here is derived from an EMBL/GenBank/DDBJ whole genome shotgun (WGS) entry which is preliminary data.</text>
</comment>
<gene>
    <name evidence="5" type="ORF">B0T24DRAFT_640078</name>
</gene>
<feature type="compositionally biased region" description="Basic and acidic residues" evidence="4">
    <location>
        <begin position="36"/>
        <end position="46"/>
    </location>
</feature>
<evidence type="ECO:0000256" key="2">
    <source>
        <dbReference type="ARBA" id="ARBA00022771"/>
    </source>
</evidence>
<evidence type="ECO:0008006" key="7">
    <source>
        <dbReference type="Google" id="ProtNLM"/>
    </source>
</evidence>
<evidence type="ECO:0000256" key="1">
    <source>
        <dbReference type="ARBA" id="ARBA00022723"/>
    </source>
</evidence>
<evidence type="ECO:0000256" key="3">
    <source>
        <dbReference type="ARBA" id="ARBA00022833"/>
    </source>
</evidence>
<feature type="compositionally biased region" description="Polar residues" evidence="4">
    <location>
        <begin position="66"/>
        <end position="79"/>
    </location>
</feature>
<dbReference type="GO" id="GO:0008270">
    <property type="term" value="F:zinc ion binding"/>
    <property type="evidence" value="ECO:0007669"/>
    <property type="project" value="UniProtKB-KW"/>
</dbReference>
<evidence type="ECO:0000256" key="4">
    <source>
        <dbReference type="SAM" id="MobiDB-lite"/>
    </source>
</evidence>
<dbReference type="AlphaFoldDB" id="A0AAE0MZ64"/>
<keyword evidence="1" id="KW-0479">Metal-binding</keyword>
<accession>A0AAE0MZ64</accession>
<name>A0AAE0MZ64_9PEZI</name>
<dbReference type="Proteomes" id="UP001287356">
    <property type="component" value="Unassembled WGS sequence"/>
</dbReference>
<reference evidence="5" key="1">
    <citation type="journal article" date="2023" name="Mol. Phylogenet. Evol.">
        <title>Genome-scale phylogeny and comparative genomics of the fungal order Sordariales.</title>
        <authorList>
            <person name="Hensen N."/>
            <person name="Bonometti L."/>
            <person name="Westerberg I."/>
            <person name="Brannstrom I.O."/>
            <person name="Guillou S."/>
            <person name="Cros-Aarteil S."/>
            <person name="Calhoun S."/>
            <person name="Haridas S."/>
            <person name="Kuo A."/>
            <person name="Mondo S."/>
            <person name="Pangilinan J."/>
            <person name="Riley R."/>
            <person name="LaButti K."/>
            <person name="Andreopoulos B."/>
            <person name="Lipzen A."/>
            <person name="Chen C."/>
            <person name="Yan M."/>
            <person name="Daum C."/>
            <person name="Ng V."/>
            <person name="Clum A."/>
            <person name="Steindorff A."/>
            <person name="Ohm R.A."/>
            <person name="Martin F."/>
            <person name="Silar P."/>
            <person name="Natvig D.O."/>
            <person name="Lalanne C."/>
            <person name="Gautier V."/>
            <person name="Ament-Velasquez S.L."/>
            <person name="Kruys A."/>
            <person name="Hutchinson M.I."/>
            <person name="Powell A.J."/>
            <person name="Barry K."/>
            <person name="Miller A.N."/>
            <person name="Grigoriev I.V."/>
            <person name="Debuchy R."/>
            <person name="Gladieux P."/>
            <person name="Hiltunen Thoren M."/>
            <person name="Johannesson H."/>
        </authorList>
    </citation>
    <scope>NUCLEOTIDE SEQUENCE</scope>
    <source>
        <strain evidence="5">CBS 958.72</strain>
    </source>
</reference>
<sequence>MTPVRTRSVRSGHGSSSDNATPPADAVRGSYPSRVYGHEALGKQDQRFYSPKSHGEYDSPSHRNRGQPSIQSPTESKNPVNDEAARIPVSCNNCGFVYDRMKGPIEYIETCRHYLCHSCLLQKFALSLVSPKFMPPRCSCDGEISLEKAMRRILVHPKLNEIWVRIKTVRDYWRGNGDVKLRCACGHNLDRSSLTVTVEKPTVWKSQVNCSGCSTLSVQMDKDGSRGVGHVKRTVYCLFCSKAIDGHEHQCRKLILRLLDRLMPSTAGERKLIVDARRLLEESINTDPHFGPPSSQYQTILQAGVWDLARVARPEINIRRREVKITETNDFEDSDFSSTLSDESEFSEDSEVSLDSDASFEDSARDFAYYGISDGELENNNSAVCRYCGVLHVSYDPNIPIFYINCSRCSPIHCLWCGGMKCFCSCGIPRGQWERNMREQGELKRALRKSQSIYAVMEGEFGPNAPKDGEYCRKKPSNVHSWRR</sequence>
<keyword evidence="6" id="KW-1185">Reference proteome</keyword>
<dbReference type="EMBL" id="JAULSN010000010">
    <property type="protein sequence ID" value="KAK3361780.1"/>
    <property type="molecule type" value="Genomic_DNA"/>
</dbReference>
<organism evidence="5 6">
    <name type="scientific">Lasiosphaeria ovina</name>
    <dbReference type="NCBI Taxonomy" id="92902"/>
    <lineage>
        <taxon>Eukaryota</taxon>
        <taxon>Fungi</taxon>
        <taxon>Dikarya</taxon>
        <taxon>Ascomycota</taxon>
        <taxon>Pezizomycotina</taxon>
        <taxon>Sordariomycetes</taxon>
        <taxon>Sordariomycetidae</taxon>
        <taxon>Sordariales</taxon>
        <taxon>Lasiosphaeriaceae</taxon>
        <taxon>Lasiosphaeria</taxon>
    </lineage>
</organism>
<evidence type="ECO:0000313" key="6">
    <source>
        <dbReference type="Proteomes" id="UP001287356"/>
    </source>
</evidence>
<keyword evidence="2" id="KW-0863">Zinc-finger</keyword>